<evidence type="ECO:0000256" key="1">
    <source>
        <dbReference type="SAM" id="MobiDB-lite"/>
    </source>
</evidence>
<keyword evidence="2" id="KW-0732">Signal</keyword>
<feature type="compositionally biased region" description="Polar residues" evidence="1">
    <location>
        <begin position="24"/>
        <end position="44"/>
    </location>
</feature>
<keyword evidence="4" id="KW-1185">Reference proteome</keyword>
<dbReference type="GO" id="GO:0043448">
    <property type="term" value="P:alkane catabolic process"/>
    <property type="evidence" value="ECO:0007669"/>
    <property type="project" value="TreeGrafter"/>
</dbReference>
<dbReference type="InterPro" id="IPR005297">
    <property type="entry name" value="Lipoprotein_repeat"/>
</dbReference>
<dbReference type="PANTHER" id="PTHR39335">
    <property type="entry name" value="BLL4220 PROTEIN"/>
    <property type="match status" value="1"/>
</dbReference>
<evidence type="ECO:0000313" key="4">
    <source>
        <dbReference type="Proteomes" id="UP000614996"/>
    </source>
</evidence>
<accession>A0A8J4A712</accession>
<dbReference type="Pfam" id="PF03640">
    <property type="entry name" value="Lipoprotein_15"/>
    <property type="match status" value="1"/>
</dbReference>
<name>A0A8J4A712_9ACTN</name>
<protein>
    <recommendedName>
        <fullName evidence="5">Lipoprotein with Yx(FWY)xxD motif</fullName>
    </recommendedName>
</protein>
<dbReference type="Proteomes" id="UP000614996">
    <property type="component" value="Unassembled WGS sequence"/>
</dbReference>
<dbReference type="EMBL" id="BOPO01000006">
    <property type="protein sequence ID" value="GIL25350.1"/>
    <property type="molecule type" value="Genomic_DNA"/>
</dbReference>
<evidence type="ECO:0008006" key="5">
    <source>
        <dbReference type="Google" id="ProtNLM"/>
    </source>
</evidence>
<proteinExistence type="predicted"/>
<reference evidence="4" key="1">
    <citation type="journal article" date="2021" name="Int. J. Syst. Evol. Microbiol.">
        <title>Actinocatenispora comari sp. nov., an endophytic actinomycete isolated from aerial parts of Comarum salesowianum.</title>
        <authorList>
            <person name="Oyunbileg N."/>
            <person name="Iizaka Y."/>
            <person name="Hamada M."/>
            <person name="Davaapurev B.O."/>
            <person name="Fukumoto A."/>
            <person name="Tsetseg B."/>
            <person name="Kato F."/>
            <person name="Tamura T."/>
            <person name="Batkhuu J."/>
            <person name="Anzai Y."/>
        </authorList>
    </citation>
    <scope>NUCLEOTIDE SEQUENCE [LARGE SCALE GENOMIC DNA]</scope>
    <source>
        <strain evidence="4">NUM-2625</strain>
    </source>
</reference>
<comment type="caution">
    <text evidence="3">The sequence shown here is derived from an EMBL/GenBank/DDBJ whole genome shotgun (WGS) entry which is preliminary data.</text>
</comment>
<dbReference type="AlphaFoldDB" id="A0A8J4A712"/>
<evidence type="ECO:0000313" key="3">
    <source>
        <dbReference type="EMBL" id="GIL25350.1"/>
    </source>
</evidence>
<dbReference type="PROSITE" id="PS51257">
    <property type="entry name" value="PROKAR_LIPOPROTEIN"/>
    <property type="match status" value="1"/>
</dbReference>
<organism evidence="3 4">
    <name type="scientific">Actinocatenispora comari</name>
    <dbReference type="NCBI Taxonomy" id="2807577"/>
    <lineage>
        <taxon>Bacteria</taxon>
        <taxon>Bacillati</taxon>
        <taxon>Actinomycetota</taxon>
        <taxon>Actinomycetes</taxon>
        <taxon>Micromonosporales</taxon>
        <taxon>Micromonosporaceae</taxon>
        <taxon>Actinocatenispora</taxon>
    </lineage>
</organism>
<feature type="signal peptide" evidence="2">
    <location>
        <begin position="1"/>
        <end position="21"/>
    </location>
</feature>
<sequence>MRRSPAIAVVAALLVTATACGNGQNEAPSGDSSTAQHPRSSASASPVIRTVTVPGLGRVLANNEGFVLYMFPPDKQAKVTCTGPCAGTWPPALVPAGANPRAAGGVRTALLGTVAQPGSDARVITYNRWPLYTYVADLKPRTALGQALDLNGGYWYVLRSSGEIVRTAASPAGR</sequence>
<feature type="chain" id="PRO_5038473793" description="Lipoprotein with Yx(FWY)xxD motif" evidence="2">
    <location>
        <begin position="22"/>
        <end position="174"/>
    </location>
</feature>
<evidence type="ECO:0000256" key="2">
    <source>
        <dbReference type="SAM" id="SignalP"/>
    </source>
</evidence>
<feature type="region of interest" description="Disordered" evidence="1">
    <location>
        <begin position="24"/>
        <end position="46"/>
    </location>
</feature>
<dbReference type="RefSeq" id="WP_207122980.1">
    <property type="nucleotide sequence ID" value="NZ_BOPO01000006.1"/>
</dbReference>
<dbReference type="PANTHER" id="PTHR39335:SF1">
    <property type="entry name" value="BLL4220 PROTEIN"/>
    <property type="match status" value="1"/>
</dbReference>
<gene>
    <name evidence="3" type="ORF">NUM_06050</name>
</gene>